<name>A0AA40BXP6_9PEZI</name>
<keyword evidence="4" id="KW-0456">Lyase</keyword>
<sequence>MTPISSISSNSSLTELAGQTLHIPDLVPLFATWKQGVSPYYEQVKLFVDERLVSLIKDETVLRKVRKGDLALFTSCLLPDVEYEILEIAALYTVWVFLWDDIVDGSEDPISEGKSIEGEVEKAERLRDASYSFIRFHLLGAGEGEVEPPKPSPACGLFAEMARRLRLMCREETQIMAFCASIEAYMEACVVEARWRVSRVLPSVKEFYEFRLQTSAVEMLLGLSEMLNQVRLPSGAVELDELKKMRTHANKIGIIINELFSLKKELKDTIPLNLVAITMQSHNLDLESATRQIINSFYSHAHDFDRSASTLRSRVTPPVGNDNTKQADRLIGAYQALVTCVLTFSVESPRYGIQCDRQEDQSFRITL</sequence>
<dbReference type="Gene3D" id="1.10.600.10">
    <property type="entry name" value="Farnesyl Diphosphate Synthase"/>
    <property type="match status" value="1"/>
</dbReference>
<protein>
    <recommendedName>
        <fullName evidence="4">Terpene synthase</fullName>
        <ecNumber evidence="4">4.2.3.-</ecNumber>
    </recommendedName>
</protein>
<dbReference type="SFLD" id="SFLDG01020">
    <property type="entry name" value="Terpene_Cyclase_Like_2"/>
    <property type="match status" value="1"/>
</dbReference>
<keyword evidence="4" id="KW-0479">Metal-binding</keyword>
<dbReference type="SFLD" id="SFLDS00005">
    <property type="entry name" value="Isoprenoid_Synthase_Type_I"/>
    <property type="match status" value="1"/>
</dbReference>
<proteinExistence type="inferred from homology"/>
<dbReference type="AlphaFoldDB" id="A0AA40BXP6"/>
<evidence type="ECO:0000313" key="6">
    <source>
        <dbReference type="Proteomes" id="UP001175000"/>
    </source>
</evidence>
<reference evidence="5" key="1">
    <citation type="submission" date="2023-06" db="EMBL/GenBank/DDBJ databases">
        <title>Genome-scale phylogeny and comparative genomics of the fungal order Sordariales.</title>
        <authorList>
            <consortium name="Lawrence Berkeley National Laboratory"/>
            <person name="Hensen N."/>
            <person name="Bonometti L."/>
            <person name="Westerberg I."/>
            <person name="Brannstrom I.O."/>
            <person name="Guillou S."/>
            <person name="Cros-Aarteil S."/>
            <person name="Calhoun S."/>
            <person name="Haridas S."/>
            <person name="Kuo A."/>
            <person name="Mondo S."/>
            <person name="Pangilinan J."/>
            <person name="Riley R."/>
            <person name="Labutti K."/>
            <person name="Andreopoulos B."/>
            <person name="Lipzen A."/>
            <person name="Chen C."/>
            <person name="Yanf M."/>
            <person name="Daum C."/>
            <person name="Ng V."/>
            <person name="Clum A."/>
            <person name="Steindorff A."/>
            <person name="Ohm R."/>
            <person name="Martin F."/>
            <person name="Silar P."/>
            <person name="Natvig D."/>
            <person name="Lalanne C."/>
            <person name="Gautier V."/>
            <person name="Ament-Velasquez S.L."/>
            <person name="Kruys A."/>
            <person name="Hutchinson M.I."/>
            <person name="Powell A.J."/>
            <person name="Barry K."/>
            <person name="Miller A.N."/>
            <person name="Grigoriev I.V."/>
            <person name="Debuchy R."/>
            <person name="Gladieux P."/>
            <person name="Thoren M.H."/>
            <person name="Johannesson H."/>
        </authorList>
    </citation>
    <scope>NUCLEOTIDE SEQUENCE</scope>
    <source>
        <strain evidence="5">CBS 606.72</strain>
    </source>
</reference>
<organism evidence="5 6">
    <name type="scientific">Immersiella caudata</name>
    <dbReference type="NCBI Taxonomy" id="314043"/>
    <lineage>
        <taxon>Eukaryota</taxon>
        <taxon>Fungi</taxon>
        <taxon>Dikarya</taxon>
        <taxon>Ascomycota</taxon>
        <taxon>Pezizomycotina</taxon>
        <taxon>Sordariomycetes</taxon>
        <taxon>Sordariomycetidae</taxon>
        <taxon>Sordariales</taxon>
        <taxon>Lasiosphaeriaceae</taxon>
        <taxon>Immersiella</taxon>
    </lineage>
</organism>
<dbReference type="Pfam" id="PF19086">
    <property type="entry name" value="Terpene_syn_C_2"/>
    <property type="match status" value="1"/>
</dbReference>
<evidence type="ECO:0000256" key="2">
    <source>
        <dbReference type="ARBA" id="ARBA00006333"/>
    </source>
</evidence>
<evidence type="ECO:0000256" key="4">
    <source>
        <dbReference type="RuleBase" id="RU366034"/>
    </source>
</evidence>
<dbReference type="EC" id="4.2.3.-" evidence="4"/>
<evidence type="ECO:0000313" key="5">
    <source>
        <dbReference type="EMBL" id="KAK0617423.1"/>
    </source>
</evidence>
<dbReference type="Proteomes" id="UP001175000">
    <property type="component" value="Unassembled WGS sequence"/>
</dbReference>
<dbReference type="PANTHER" id="PTHR35201">
    <property type="entry name" value="TERPENE SYNTHASE"/>
    <property type="match status" value="1"/>
</dbReference>
<evidence type="ECO:0000256" key="3">
    <source>
        <dbReference type="ARBA" id="ARBA00022842"/>
    </source>
</evidence>
<dbReference type="GO" id="GO:0008299">
    <property type="term" value="P:isoprenoid biosynthetic process"/>
    <property type="evidence" value="ECO:0007669"/>
    <property type="project" value="UniProtKB-ARBA"/>
</dbReference>
<dbReference type="InterPro" id="IPR034686">
    <property type="entry name" value="Terpene_cyclase-like_2"/>
</dbReference>
<dbReference type="EMBL" id="JAULSU010000005">
    <property type="protein sequence ID" value="KAK0617423.1"/>
    <property type="molecule type" value="Genomic_DNA"/>
</dbReference>
<accession>A0AA40BXP6</accession>
<dbReference type="GO" id="GO:0046872">
    <property type="term" value="F:metal ion binding"/>
    <property type="evidence" value="ECO:0007669"/>
    <property type="project" value="UniProtKB-KW"/>
</dbReference>
<evidence type="ECO:0000256" key="1">
    <source>
        <dbReference type="ARBA" id="ARBA00001946"/>
    </source>
</evidence>
<comment type="similarity">
    <text evidence="2 4">Belongs to the terpene synthase family.</text>
</comment>
<keyword evidence="6" id="KW-1185">Reference proteome</keyword>
<dbReference type="GO" id="GO:0010333">
    <property type="term" value="F:terpene synthase activity"/>
    <property type="evidence" value="ECO:0007669"/>
    <property type="project" value="InterPro"/>
</dbReference>
<comment type="caution">
    <text evidence="5">The sequence shown here is derived from an EMBL/GenBank/DDBJ whole genome shotgun (WGS) entry which is preliminary data.</text>
</comment>
<dbReference type="SUPFAM" id="SSF48576">
    <property type="entry name" value="Terpenoid synthases"/>
    <property type="match status" value="1"/>
</dbReference>
<keyword evidence="3 4" id="KW-0460">Magnesium</keyword>
<dbReference type="InterPro" id="IPR008949">
    <property type="entry name" value="Isoprenoid_synthase_dom_sf"/>
</dbReference>
<dbReference type="PANTHER" id="PTHR35201:SF4">
    <property type="entry name" value="BETA-PINACENE SYNTHASE-RELATED"/>
    <property type="match status" value="1"/>
</dbReference>
<gene>
    <name evidence="5" type="ORF">B0T14DRAFT_269598</name>
</gene>
<comment type="cofactor">
    <cofactor evidence="1 4">
        <name>Mg(2+)</name>
        <dbReference type="ChEBI" id="CHEBI:18420"/>
    </cofactor>
</comment>